<dbReference type="SUPFAM" id="SSF75217">
    <property type="entry name" value="alpha/beta knot"/>
    <property type="match status" value="1"/>
</dbReference>
<keyword evidence="2" id="KW-0489">Methyltransferase</keyword>
<evidence type="ECO:0000313" key="6">
    <source>
        <dbReference type="EMBL" id="KKN64007.1"/>
    </source>
</evidence>
<dbReference type="SUPFAM" id="SSF55315">
    <property type="entry name" value="L30e-like"/>
    <property type="match status" value="1"/>
</dbReference>
<dbReference type="Gene3D" id="3.30.1330.30">
    <property type="match status" value="1"/>
</dbReference>
<accession>A0A0F9SNQ7</accession>
<feature type="domain" description="MRM3-like substrate binding" evidence="5">
    <location>
        <begin position="37"/>
        <end position="113"/>
    </location>
</feature>
<dbReference type="InterPro" id="IPR029064">
    <property type="entry name" value="Ribosomal_eL30-like_sf"/>
</dbReference>
<dbReference type="Pfam" id="PF22435">
    <property type="entry name" value="MRM3-like_sub_bind"/>
    <property type="match status" value="1"/>
</dbReference>
<dbReference type="GO" id="GO:0008173">
    <property type="term" value="F:RNA methyltransferase activity"/>
    <property type="evidence" value="ECO:0007669"/>
    <property type="project" value="InterPro"/>
</dbReference>
<feature type="domain" description="tRNA/rRNA methyltransferase SpoU type" evidence="4">
    <location>
        <begin position="134"/>
        <end position="268"/>
    </location>
</feature>
<dbReference type="EMBL" id="LAZR01000570">
    <property type="protein sequence ID" value="KKN64007.1"/>
    <property type="molecule type" value="Genomic_DNA"/>
</dbReference>
<organism evidence="6">
    <name type="scientific">marine sediment metagenome</name>
    <dbReference type="NCBI Taxonomy" id="412755"/>
    <lineage>
        <taxon>unclassified sequences</taxon>
        <taxon>metagenomes</taxon>
        <taxon>ecological metagenomes</taxon>
    </lineage>
</organism>
<dbReference type="GO" id="GO:0006396">
    <property type="term" value="P:RNA processing"/>
    <property type="evidence" value="ECO:0007669"/>
    <property type="project" value="InterPro"/>
</dbReference>
<sequence length="275" mass="29931">MPARLINPIRCFSSSDVITKSVILNGQFYGAVMISKNQLKLIRQLGQKKYRKQYNQYLVQGEKNVLELLNSPLNAVNIFATNEFINAYQGEYQHANFIEADEETLTKASTLVSNNAAIAIVDMPNAELPKASGLILALDGVSDPGNLGTIIRVADWYGIKYIVTSTDSADAYNPKTISATMGSFVRVSVSQVDLPDYLRSLKLPVYGAFLDGQSVHKTQFTGSGVLLMGSESHGIREQCAKLVSDKITIPAFGGAESLNVAMATGIILDNFKRQA</sequence>
<dbReference type="GO" id="GO:0003723">
    <property type="term" value="F:RNA binding"/>
    <property type="evidence" value="ECO:0007669"/>
    <property type="project" value="InterPro"/>
</dbReference>
<dbReference type="InterPro" id="IPR029028">
    <property type="entry name" value="Alpha/beta_knot_MTases"/>
</dbReference>
<dbReference type="InterPro" id="IPR053888">
    <property type="entry name" value="MRM3-like_sub_bind"/>
</dbReference>
<dbReference type="AlphaFoldDB" id="A0A0F9SNQ7"/>
<comment type="caution">
    <text evidence="6">The sequence shown here is derived from an EMBL/GenBank/DDBJ whole genome shotgun (WGS) entry which is preliminary data.</text>
</comment>
<dbReference type="InterPro" id="IPR051259">
    <property type="entry name" value="rRNA_Methyltransferase"/>
</dbReference>
<dbReference type="Gene3D" id="3.40.1280.10">
    <property type="match status" value="1"/>
</dbReference>
<reference evidence="6" key="1">
    <citation type="journal article" date="2015" name="Nature">
        <title>Complex archaea that bridge the gap between prokaryotes and eukaryotes.</title>
        <authorList>
            <person name="Spang A."/>
            <person name="Saw J.H."/>
            <person name="Jorgensen S.L."/>
            <person name="Zaremba-Niedzwiedzka K."/>
            <person name="Martijn J."/>
            <person name="Lind A.E."/>
            <person name="van Eijk R."/>
            <person name="Schleper C."/>
            <person name="Guy L."/>
            <person name="Ettema T.J."/>
        </authorList>
    </citation>
    <scope>NUCLEOTIDE SEQUENCE</scope>
</reference>
<dbReference type="InterPro" id="IPR029026">
    <property type="entry name" value="tRNA_m1G_MTases_N"/>
</dbReference>
<proteinExistence type="inferred from homology"/>
<evidence type="ECO:0000256" key="3">
    <source>
        <dbReference type="ARBA" id="ARBA00022679"/>
    </source>
</evidence>
<dbReference type="InterPro" id="IPR001537">
    <property type="entry name" value="SpoU_MeTrfase"/>
</dbReference>
<dbReference type="GO" id="GO:0032259">
    <property type="term" value="P:methylation"/>
    <property type="evidence" value="ECO:0007669"/>
    <property type="project" value="UniProtKB-KW"/>
</dbReference>
<dbReference type="PANTHER" id="PTHR43191">
    <property type="entry name" value="RRNA METHYLTRANSFERASE 3"/>
    <property type="match status" value="1"/>
</dbReference>
<evidence type="ECO:0000256" key="1">
    <source>
        <dbReference type="ARBA" id="ARBA00007228"/>
    </source>
</evidence>
<name>A0A0F9SNQ7_9ZZZZ</name>
<evidence type="ECO:0000259" key="5">
    <source>
        <dbReference type="Pfam" id="PF22435"/>
    </source>
</evidence>
<dbReference type="Pfam" id="PF00588">
    <property type="entry name" value="SpoU_methylase"/>
    <property type="match status" value="1"/>
</dbReference>
<protein>
    <submittedName>
        <fullName evidence="6">Uncharacterized protein</fullName>
    </submittedName>
</protein>
<keyword evidence="3" id="KW-0808">Transferase</keyword>
<comment type="similarity">
    <text evidence="1">Belongs to the class IV-like SAM-binding methyltransferase superfamily. RNA methyltransferase TrmH family.</text>
</comment>
<evidence type="ECO:0000256" key="2">
    <source>
        <dbReference type="ARBA" id="ARBA00022603"/>
    </source>
</evidence>
<gene>
    <name evidence="6" type="ORF">LCGC14_0495940</name>
</gene>
<evidence type="ECO:0000259" key="4">
    <source>
        <dbReference type="Pfam" id="PF00588"/>
    </source>
</evidence>
<dbReference type="CDD" id="cd18109">
    <property type="entry name" value="SpoU-like_RNA-MTase"/>
    <property type="match status" value="1"/>
</dbReference>
<dbReference type="PANTHER" id="PTHR43191:SF2">
    <property type="entry name" value="RRNA METHYLTRANSFERASE 3, MITOCHONDRIAL"/>
    <property type="match status" value="1"/>
</dbReference>